<dbReference type="Gene3D" id="1.20.5.300">
    <property type="match status" value="1"/>
</dbReference>
<evidence type="ECO:0000313" key="3">
    <source>
        <dbReference type="EMBL" id="SFV85749.1"/>
    </source>
</evidence>
<feature type="compositionally biased region" description="Basic and acidic residues" evidence="1">
    <location>
        <begin position="50"/>
        <end position="69"/>
    </location>
</feature>
<evidence type="ECO:0000256" key="1">
    <source>
        <dbReference type="SAM" id="MobiDB-lite"/>
    </source>
</evidence>
<dbReference type="AlphaFoldDB" id="A0A1W1DGI3"/>
<feature type="region of interest" description="Disordered" evidence="1">
    <location>
        <begin position="49"/>
        <end position="69"/>
    </location>
</feature>
<accession>A0A1W1DGI3</accession>
<dbReference type="Pfam" id="PF04102">
    <property type="entry name" value="SlyX"/>
    <property type="match status" value="1"/>
</dbReference>
<dbReference type="EMBL" id="FPHW01000240">
    <property type="protein sequence ID" value="SFV85749.1"/>
    <property type="molecule type" value="Genomic_DNA"/>
</dbReference>
<evidence type="ECO:0000313" key="2">
    <source>
        <dbReference type="EMBL" id="SFV80292.1"/>
    </source>
</evidence>
<protein>
    <recommendedName>
        <fullName evidence="4">SlyX protein</fullName>
    </recommendedName>
</protein>
<dbReference type="PANTHER" id="PTHR36508:SF1">
    <property type="entry name" value="PROTEIN SLYX"/>
    <property type="match status" value="1"/>
</dbReference>
<dbReference type="EMBL" id="FPHU01000064">
    <property type="protein sequence ID" value="SFV80292.1"/>
    <property type="molecule type" value="Genomic_DNA"/>
</dbReference>
<sequence length="69" mass="8227">MDKKVIELEEKFAHLEHTVEELNNVIFRQTQKIDELEEILKHLSSQIRQMNDKQDGGDNEVINDRPPHY</sequence>
<proteinExistence type="predicted"/>
<dbReference type="InterPro" id="IPR007236">
    <property type="entry name" value="SlyX"/>
</dbReference>
<dbReference type="PANTHER" id="PTHR36508">
    <property type="entry name" value="PROTEIN SLYX"/>
    <property type="match status" value="1"/>
</dbReference>
<reference evidence="2" key="1">
    <citation type="submission" date="2016-10" db="EMBL/GenBank/DDBJ databases">
        <authorList>
            <person name="de Groot N.N."/>
        </authorList>
    </citation>
    <scope>NUCLEOTIDE SEQUENCE</scope>
</reference>
<organism evidence="2">
    <name type="scientific">hydrothermal vent metagenome</name>
    <dbReference type="NCBI Taxonomy" id="652676"/>
    <lineage>
        <taxon>unclassified sequences</taxon>
        <taxon>metagenomes</taxon>
        <taxon>ecological metagenomes</taxon>
    </lineage>
</organism>
<name>A0A1W1DGI3_9ZZZZ</name>
<evidence type="ECO:0008006" key="4">
    <source>
        <dbReference type="Google" id="ProtNLM"/>
    </source>
</evidence>
<gene>
    <name evidence="2" type="ORF">MNB_SUP05-13-685</name>
    <name evidence="3" type="ORF">MNB_SUP05-7-1191</name>
</gene>